<dbReference type="GO" id="GO:0005886">
    <property type="term" value="C:plasma membrane"/>
    <property type="evidence" value="ECO:0007669"/>
    <property type="project" value="TreeGrafter"/>
</dbReference>
<dbReference type="Gene3D" id="1.20.1530.20">
    <property type="match status" value="1"/>
</dbReference>
<evidence type="ECO:0000256" key="1">
    <source>
        <dbReference type="SAM" id="MobiDB-lite"/>
    </source>
</evidence>
<feature type="compositionally biased region" description="Low complexity" evidence="1">
    <location>
        <begin position="356"/>
        <end position="373"/>
    </location>
</feature>
<protein>
    <submittedName>
        <fullName evidence="3">Uncharacterized protein</fullName>
    </submittedName>
</protein>
<dbReference type="STRING" id="1196081.A0A364L1E0"/>
<keyword evidence="2" id="KW-0472">Membrane</keyword>
<dbReference type="InterPro" id="IPR016833">
    <property type="entry name" value="Put_Na-Bile_cotransptr"/>
</dbReference>
<dbReference type="OrthoDB" id="188035at2759"/>
<organism evidence="3 4">
    <name type="scientific">Talaromyces amestolkiae</name>
    <dbReference type="NCBI Taxonomy" id="1196081"/>
    <lineage>
        <taxon>Eukaryota</taxon>
        <taxon>Fungi</taxon>
        <taxon>Dikarya</taxon>
        <taxon>Ascomycota</taxon>
        <taxon>Pezizomycotina</taxon>
        <taxon>Eurotiomycetes</taxon>
        <taxon>Eurotiomycetidae</taxon>
        <taxon>Eurotiales</taxon>
        <taxon>Trichocomaceae</taxon>
        <taxon>Talaromyces</taxon>
        <taxon>Talaromyces sect. Talaromyces</taxon>
    </lineage>
</organism>
<proteinExistence type="predicted"/>
<reference evidence="3 4" key="1">
    <citation type="journal article" date="2017" name="Biotechnol. Biofuels">
        <title>Differential beta-glucosidase expression as a function of carbon source availability in Talaromyces amestolkiae: a genomic and proteomic approach.</title>
        <authorList>
            <person name="de Eugenio L.I."/>
            <person name="Mendez-Liter J.A."/>
            <person name="Nieto-Dominguez M."/>
            <person name="Alonso L."/>
            <person name="Gil-Munoz J."/>
            <person name="Barriuso J."/>
            <person name="Prieto A."/>
            <person name="Martinez M.J."/>
        </authorList>
    </citation>
    <scope>NUCLEOTIDE SEQUENCE [LARGE SCALE GENOMIC DNA]</scope>
    <source>
        <strain evidence="3 4">CIB</strain>
    </source>
</reference>
<feature type="compositionally biased region" description="Basic and acidic residues" evidence="1">
    <location>
        <begin position="264"/>
        <end position="296"/>
    </location>
</feature>
<dbReference type="EMBL" id="MIKG01000010">
    <property type="protein sequence ID" value="RAO69615.1"/>
    <property type="molecule type" value="Genomic_DNA"/>
</dbReference>
<accession>A0A364L1E0</accession>
<feature type="transmembrane region" description="Helical" evidence="2">
    <location>
        <begin position="412"/>
        <end position="430"/>
    </location>
</feature>
<feature type="transmembrane region" description="Helical" evidence="2">
    <location>
        <begin position="812"/>
        <end position="833"/>
    </location>
</feature>
<feature type="transmembrane region" description="Helical" evidence="2">
    <location>
        <begin position="583"/>
        <end position="602"/>
    </location>
</feature>
<dbReference type="InterPro" id="IPR038770">
    <property type="entry name" value="Na+/solute_symporter_sf"/>
</dbReference>
<name>A0A364L1E0_TALAM</name>
<feature type="region of interest" description="Disordered" evidence="1">
    <location>
        <begin position="264"/>
        <end position="382"/>
    </location>
</feature>
<feature type="transmembrane region" description="Helical" evidence="2">
    <location>
        <begin position="774"/>
        <end position="797"/>
    </location>
</feature>
<dbReference type="PANTHER" id="PTHR18640:SF5">
    <property type="entry name" value="SODIUM_BILE ACID COTRANSPORTER 7"/>
    <property type="match status" value="1"/>
</dbReference>
<evidence type="ECO:0000313" key="4">
    <source>
        <dbReference type="Proteomes" id="UP000249363"/>
    </source>
</evidence>
<feature type="transmembrane region" description="Helical" evidence="2">
    <location>
        <begin position="694"/>
        <end position="716"/>
    </location>
</feature>
<dbReference type="AlphaFoldDB" id="A0A364L1E0"/>
<feature type="transmembrane region" description="Helical" evidence="2">
    <location>
        <begin position="660"/>
        <end position="682"/>
    </location>
</feature>
<evidence type="ECO:0000313" key="3">
    <source>
        <dbReference type="EMBL" id="RAO69615.1"/>
    </source>
</evidence>
<feature type="transmembrane region" description="Helical" evidence="2">
    <location>
        <begin position="614"/>
        <end position="634"/>
    </location>
</feature>
<gene>
    <name evidence="3" type="ORF">BHQ10_005627</name>
</gene>
<evidence type="ECO:0000256" key="2">
    <source>
        <dbReference type="SAM" id="Phobius"/>
    </source>
</evidence>
<dbReference type="PANTHER" id="PTHR18640">
    <property type="entry name" value="SOLUTE CARRIER FAMILY 10 MEMBER 7"/>
    <property type="match status" value="1"/>
</dbReference>
<dbReference type="Pfam" id="PF13593">
    <property type="entry name" value="SBF_like"/>
    <property type="match status" value="1"/>
</dbReference>
<feature type="transmembrane region" description="Helical" evidence="2">
    <location>
        <begin position="478"/>
        <end position="501"/>
    </location>
</feature>
<keyword evidence="4" id="KW-1185">Reference proteome</keyword>
<keyword evidence="2" id="KW-0812">Transmembrane</keyword>
<dbReference type="Proteomes" id="UP000249363">
    <property type="component" value="Unassembled WGS sequence"/>
</dbReference>
<feature type="transmembrane region" description="Helical" evidence="2">
    <location>
        <begin position="728"/>
        <end position="750"/>
    </location>
</feature>
<feature type="transmembrane region" description="Helical" evidence="2">
    <location>
        <begin position="545"/>
        <end position="571"/>
    </location>
</feature>
<dbReference type="GeneID" id="63794843"/>
<feature type="transmembrane region" description="Helical" evidence="2">
    <location>
        <begin position="516"/>
        <end position="533"/>
    </location>
</feature>
<sequence length="853" mass="94618">MAEQDDSHMSSSQTLYNSTASLPSSKICSQTYKSASQLFLTRRLQESYSTLVPIITAPTTSDDVQITNGDANTSTLAPIAYASSNVRIKVWNLYITLLSNIIDLGPEEGKKEFGQKEWKALVAKVRDGSVWEEIVQTGYQGLEGSVDADVINNLGTLLLTHSPSQTLNQQRLESYLSAYHQPDLDVAAYMENSASGSRRLTRNGGTDTPKDLAARVKIIELFTLHVLPQNAEWDYAAEFIRLSEVLDEERKEVFLQTLDELKEEKERGNQRAAELQREKEAELERQAQEEEEERRKAAAAAAAEKAQKASAGHRRANSEVDYGIDKSHPNGAAKGRSAVKGADKPGPSNDNKKSKSATTRRTALTPSSSSSTSKNVGEREKPAASLSRRIRVFYNVIRNILQHVQNSVAGNPMATIRTLLFTIGFVLALSRQDVRARIQRLTNSSWQKIRGTVGMETQGHGSEIIKPPNRAWRILKKILLLILSQWLIIGMGIACLLAYLFPNVGKHGGTIKSQDSILYGAVGLVFLISGLSIPRSKLYTHMFNWRLHALVQVTSFLLVPAVVLAVVHLIIATDPARLIDPAVLAGYILTSAIPTTIASNVVMTRSAGGDDAAALVEVLIANFLGPFMTAGWTVTLMPKTAEFEPWRSGSSDMSQMYRDVFKQLGLSALLPLVVGQLVRWTWEKQTVYVLQKFYVAKFSTACMILLVWTTFSSAFATDSLEALTTQTVIFTVLFNVALYLFLTVVCFTLARPPRLLTRTAWGKRVFRPMPPEEAIAVCFCGPAKTTALGIPLLYAMYDSMDLYTKSKTSIPVLLYTTEQIFVAHFMVYILRWWKGRLERAEKRDPESVEGVFE</sequence>
<keyword evidence="2" id="KW-1133">Transmembrane helix</keyword>
<comment type="caution">
    <text evidence="3">The sequence shown here is derived from an EMBL/GenBank/DDBJ whole genome shotgun (WGS) entry which is preliminary data.</text>
</comment>
<dbReference type="RefSeq" id="XP_040734131.1">
    <property type="nucleotide sequence ID" value="XM_040878124.1"/>
</dbReference>